<evidence type="ECO:0000259" key="1">
    <source>
        <dbReference type="SMART" id="SM00460"/>
    </source>
</evidence>
<evidence type="ECO:0000313" key="3">
    <source>
        <dbReference type="Proteomes" id="UP000189818"/>
    </source>
</evidence>
<dbReference type="InterPro" id="IPR038765">
    <property type="entry name" value="Papain-like_cys_pep_sf"/>
</dbReference>
<evidence type="ECO:0000313" key="2">
    <source>
        <dbReference type="EMBL" id="SKB96703.1"/>
    </source>
</evidence>
<dbReference type="PANTHER" id="PTHR33490:SF1">
    <property type="entry name" value="SLL1233 PROTEIN"/>
    <property type="match status" value="1"/>
</dbReference>
<dbReference type="Gene3D" id="3.10.620.30">
    <property type="match status" value="1"/>
</dbReference>
<dbReference type="GO" id="GO:0008233">
    <property type="term" value="F:peptidase activity"/>
    <property type="evidence" value="ECO:0007669"/>
    <property type="project" value="UniProtKB-KW"/>
</dbReference>
<dbReference type="InterPro" id="IPR002931">
    <property type="entry name" value="Transglutaminase-like"/>
</dbReference>
<protein>
    <submittedName>
        <fullName evidence="2">Transglutaminase-like enzyme, putative cysteine protease</fullName>
    </submittedName>
</protein>
<dbReference type="PANTHER" id="PTHR33490">
    <property type="entry name" value="BLR5614 PROTEIN-RELATED"/>
    <property type="match status" value="1"/>
</dbReference>
<dbReference type="Proteomes" id="UP000189818">
    <property type="component" value="Unassembled WGS sequence"/>
</dbReference>
<keyword evidence="3" id="KW-1185">Reference proteome</keyword>
<gene>
    <name evidence="2" type="ORF">SAMN06295920_1108</name>
</gene>
<proteinExistence type="predicted"/>
<dbReference type="SMART" id="SM00460">
    <property type="entry name" value="TGc"/>
    <property type="match status" value="1"/>
</dbReference>
<dbReference type="EMBL" id="FUYM01000010">
    <property type="protein sequence ID" value="SKB96703.1"/>
    <property type="molecule type" value="Genomic_DNA"/>
</dbReference>
<dbReference type="Pfam" id="PF01841">
    <property type="entry name" value="Transglut_core"/>
    <property type="match status" value="1"/>
</dbReference>
<organism evidence="2 3">
    <name type="scientific">Rhizorhabdus histidinilytica</name>
    <dbReference type="NCBI Taxonomy" id="439228"/>
    <lineage>
        <taxon>Bacteria</taxon>
        <taxon>Pseudomonadati</taxon>
        <taxon>Pseudomonadota</taxon>
        <taxon>Alphaproteobacteria</taxon>
        <taxon>Sphingomonadales</taxon>
        <taxon>Sphingomonadaceae</taxon>
        <taxon>Rhizorhabdus</taxon>
    </lineage>
</organism>
<reference evidence="3" key="1">
    <citation type="submission" date="2017-02" db="EMBL/GenBank/DDBJ databases">
        <authorList>
            <person name="Varghese N."/>
            <person name="Submissions S."/>
        </authorList>
    </citation>
    <scope>NUCLEOTIDE SEQUENCE [LARGE SCALE GENOMIC DNA]</scope>
    <source>
        <strain evidence="3">UM2</strain>
    </source>
</reference>
<feature type="domain" description="Transglutaminase-like" evidence="1">
    <location>
        <begin position="171"/>
        <end position="237"/>
    </location>
</feature>
<dbReference type="OrthoDB" id="9804023at2"/>
<name>A0A1T5FKJ8_9SPHN</name>
<dbReference type="GO" id="GO:0006508">
    <property type="term" value="P:proteolysis"/>
    <property type="evidence" value="ECO:0007669"/>
    <property type="project" value="UniProtKB-KW"/>
</dbReference>
<accession>A0A1T5FKJ8</accession>
<dbReference type="Pfam" id="PF08379">
    <property type="entry name" value="Bact_transglu_N"/>
    <property type="match status" value="1"/>
</dbReference>
<dbReference type="InterPro" id="IPR013589">
    <property type="entry name" value="Bac_transglu_N"/>
</dbReference>
<sequence>MKLGIRHRTRYRYRRPVTVHPHRLLAVPRDGAGLRLLEFVLDTGPDTAIGWSDDVFGNRVATIGFTGDRREVAIDASMVVELDAPAWPLFAIAVQAHRYPFSYEEDDRTDLGALAIPIADAAGDVTGFARGFVAAEPTDTLALLKDLNAGMLPRITYRPRDEEGTQSPAETLALGSGSCRDIAALFIACARSLRFGARAVSGYLHDPGQTAGGHGSTHAWAEVFLPGAGWIAFDPTHGRVGDAHLIPVAVARENRQIMPLTGRYAGSADDMLDMDVDVMVTAMAAPR</sequence>
<keyword evidence="2" id="KW-0645">Protease</keyword>
<dbReference type="SUPFAM" id="SSF54001">
    <property type="entry name" value="Cysteine proteinases"/>
    <property type="match status" value="1"/>
</dbReference>
<dbReference type="RefSeq" id="WP_079649820.1">
    <property type="nucleotide sequence ID" value="NZ_FUYM01000010.1"/>
</dbReference>
<dbReference type="AlphaFoldDB" id="A0A1T5FKJ8"/>
<keyword evidence="2" id="KW-0378">Hydrolase</keyword>
<dbReference type="STRING" id="439228.SAMN06295920_1108"/>